<evidence type="ECO:0000313" key="3">
    <source>
        <dbReference type="Proteomes" id="UP001233673"/>
    </source>
</evidence>
<feature type="transmembrane region" description="Helical" evidence="1">
    <location>
        <begin position="178"/>
        <end position="199"/>
    </location>
</feature>
<keyword evidence="1" id="KW-0812">Transmembrane</keyword>
<protein>
    <recommendedName>
        <fullName evidence="4">PH domain-containing protein</fullName>
    </recommendedName>
</protein>
<dbReference type="Proteomes" id="UP001233673">
    <property type="component" value="Unassembled WGS sequence"/>
</dbReference>
<gene>
    <name evidence="2" type="ORF">QOZ88_20335</name>
</gene>
<proteinExistence type="predicted"/>
<keyword evidence="3" id="KW-1185">Reference proteome</keyword>
<dbReference type="EMBL" id="JASNFN010000034">
    <property type="protein sequence ID" value="MDP5184989.1"/>
    <property type="molecule type" value="Genomic_DNA"/>
</dbReference>
<keyword evidence="1" id="KW-1133">Transmembrane helix</keyword>
<comment type="caution">
    <text evidence="2">The sequence shown here is derived from an EMBL/GenBank/DDBJ whole genome shotgun (WGS) entry which is preliminary data.</text>
</comment>
<reference evidence="3" key="1">
    <citation type="submission" date="2023-05" db="EMBL/GenBank/DDBJ databases">
        <title>Draft genome of Pseudofrankia sp. BMG5.37.</title>
        <authorList>
            <person name="Gtari M."/>
            <person name="Ghodhbane F."/>
            <person name="Sbissi I."/>
        </authorList>
    </citation>
    <scope>NUCLEOTIDE SEQUENCE [LARGE SCALE GENOMIC DNA]</scope>
    <source>
        <strain evidence="3">BMG 814</strain>
    </source>
</reference>
<organism evidence="2 3">
    <name type="scientific">Blastococcus carthaginiensis</name>
    <dbReference type="NCBI Taxonomy" id="3050034"/>
    <lineage>
        <taxon>Bacteria</taxon>
        <taxon>Bacillati</taxon>
        <taxon>Actinomycetota</taxon>
        <taxon>Actinomycetes</taxon>
        <taxon>Geodermatophilales</taxon>
        <taxon>Geodermatophilaceae</taxon>
        <taxon>Blastococcus</taxon>
    </lineage>
</organism>
<dbReference type="RefSeq" id="WP_306001526.1">
    <property type="nucleotide sequence ID" value="NZ_JASNFN010000034.1"/>
</dbReference>
<sequence>MIISAGTVELRPSLRTMGRAFVAPTQLLLMALLAVNGALLAADGDAVVLWVPAAALGLAVLVVAVWRLVGRLQVTGQELRCRNLLCTRAVPRSRVAESVLLPAFRDGAGARPSGLLVVLDGARRPLLRLDGLWWGRDRLAAIAEAVGAPVRLVPEELTPADLAWRNVYELPWRHRHPYLVQVLTTIAILVGAVAAARLAGS</sequence>
<feature type="transmembrane region" description="Helical" evidence="1">
    <location>
        <begin position="47"/>
        <end position="69"/>
    </location>
</feature>
<evidence type="ECO:0008006" key="4">
    <source>
        <dbReference type="Google" id="ProtNLM"/>
    </source>
</evidence>
<evidence type="ECO:0000313" key="2">
    <source>
        <dbReference type="EMBL" id="MDP5184989.1"/>
    </source>
</evidence>
<keyword evidence="1" id="KW-0472">Membrane</keyword>
<feature type="transmembrane region" description="Helical" evidence="1">
    <location>
        <begin position="21"/>
        <end position="41"/>
    </location>
</feature>
<name>A0ABT9IIP5_9ACTN</name>
<accession>A0ABT9IIP5</accession>
<evidence type="ECO:0000256" key="1">
    <source>
        <dbReference type="SAM" id="Phobius"/>
    </source>
</evidence>